<feature type="transmembrane region" description="Helical" evidence="6">
    <location>
        <begin position="244"/>
        <end position="265"/>
    </location>
</feature>
<dbReference type="InterPro" id="IPR011701">
    <property type="entry name" value="MFS"/>
</dbReference>
<evidence type="ECO:0000256" key="6">
    <source>
        <dbReference type="SAM" id="Phobius"/>
    </source>
</evidence>
<protein>
    <submittedName>
        <fullName evidence="8">MFS transporter</fullName>
    </submittedName>
</protein>
<dbReference type="GO" id="GO:0005886">
    <property type="term" value="C:plasma membrane"/>
    <property type="evidence" value="ECO:0007669"/>
    <property type="project" value="UniProtKB-SubCell"/>
</dbReference>
<feature type="transmembrane region" description="Helical" evidence="6">
    <location>
        <begin position="363"/>
        <end position="385"/>
    </location>
</feature>
<feature type="domain" description="Major facilitator superfamily (MFS) profile" evidence="7">
    <location>
        <begin position="26"/>
        <end position="471"/>
    </location>
</feature>
<dbReference type="InterPro" id="IPR036259">
    <property type="entry name" value="MFS_trans_sf"/>
</dbReference>
<dbReference type="RefSeq" id="WP_096228362.1">
    <property type="nucleotide sequence ID" value="NZ_CP168029.1"/>
</dbReference>
<feature type="transmembrane region" description="Helical" evidence="6">
    <location>
        <begin position="101"/>
        <end position="121"/>
    </location>
</feature>
<proteinExistence type="predicted"/>
<feature type="transmembrane region" description="Helical" evidence="6">
    <location>
        <begin position="285"/>
        <end position="306"/>
    </location>
</feature>
<feature type="transmembrane region" description="Helical" evidence="6">
    <location>
        <begin position="133"/>
        <end position="154"/>
    </location>
</feature>
<keyword evidence="4 6" id="KW-1133">Transmembrane helix</keyword>
<feature type="transmembrane region" description="Helical" evidence="6">
    <location>
        <begin position="315"/>
        <end position="332"/>
    </location>
</feature>
<feature type="transmembrane region" description="Helical" evidence="6">
    <location>
        <begin position="338"/>
        <end position="356"/>
    </location>
</feature>
<dbReference type="PROSITE" id="PS50850">
    <property type="entry name" value="MFS"/>
    <property type="match status" value="1"/>
</dbReference>
<evidence type="ECO:0000313" key="9">
    <source>
        <dbReference type="Proteomes" id="UP000285258"/>
    </source>
</evidence>
<feature type="transmembrane region" description="Helical" evidence="6">
    <location>
        <begin position="21"/>
        <end position="44"/>
    </location>
</feature>
<dbReference type="EMBL" id="QIBW01000022">
    <property type="protein sequence ID" value="ROT88164.1"/>
    <property type="molecule type" value="Genomic_DNA"/>
</dbReference>
<dbReference type="Proteomes" id="UP000285258">
    <property type="component" value="Unassembled WGS sequence"/>
</dbReference>
<evidence type="ECO:0000256" key="5">
    <source>
        <dbReference type="ARBA" id="ARBA00023136"/>
    </source>
</evidence>
<dbReference type="PANTHER" id="PTHR23505">
    <property type="entry name" value="SPINSTER"/>
    <property type="match status" value="1"/>
</dbReference>
<feature type="transmembrane region" description="Helical" evidence="6">
    <location>
        <begin position="75"/>
        <end position="94"/>
    </location>
</feature>
<dbReference type="CDD" id="cd06174">
    <property type="entry name" value="MFS"/>
    <property type="match status" value="1"/>
</dbReference>
<keyword evidence="3 6" id="KW-0812">Transmembrane</keyword>
<name>A0A423UH86_9ACTN</name>
<dbReference type="SUPFAM" id="SSF103473">
    <property type="entry name" value="MFS general substrate transporter"/>
    <property type="match status" value="1"/>
</dbReference>
<evidence type="ECO:0000256" key="2">
    <source>
        <dbReference type="ARBA" id="ARBA00022448"/>
    </source>
</evidence>
<evidence type="ECO:0000313" key="8">
    <source>
        <dbReference type="EMBL" id="ROT88164.1"/>
    </source>
</evidence>
<keyword evidence="5 6" id="KW-0472">Membrane</keyword>
<reference evidence="9" key="1">
    <citation type="submission" date="2018-05" db="EMBL/GenBank/DDBJ databases">
        <title>Genome Sequencing of selected type strains of the family Eggerthellaceae.</title>
        <authorList>
            <person name="Danylec N."/>
            <person name="Stoll D.A."/>
            <person name="Doetsch A."/>
            <person name="Huch M."/>
        </authorList>
    </citation>
    <scope>NUCLEOTIDE SEQUENCE [LARGE SCALE GENOMIC DNA]</scope>
    <source>
        <strain evidence="9">DSM 27213</strain>
    </source>
</reference>
<evidence type="ECO:0000259" key="7">
    <source>
        <dbReference type="PROSITE" id="PS50850"/>
    </source>
</evidence>
<dbReference type="Gene3D" id="1.20.1250.20">
    <property type="entry name" value="MFS general substrate transporter like domains"/>
    <property type="match status" value="2"/>
</dbReference>
<dbReference type="AlphaFoldDB" id="A0A423UH86"/>
<accession>A0A423UH86</accession>
<evidence type="ECO:0000256" key="3">
    <source>
        <dbReference type="ARBA" id="ARBA00022692"/>
    </source>
</evidence>
<evidence type="ECO:0000256" key="1">
    <source>
        <dbReference type="ARBA" id="ARBA00004651"/>
    </source>
</evidence>
<dbReference type="Pfam" id="PF07690">
    <property type="entry name" value="MFS_1"/>
    <property type="match status" value="1"/>
</dbReference>
<dbReference type="GO" id="GO:0022857">
    <property type="term" value="F:transmembrane transporter activity"/>
    <property type="evidence" value="ECO:0007669"/>
    <property type="project" value="InterPro"/>
</dbReference>
<feature type="transmembrane region" description="Helical" evidence="6">
    <location>
        <begin position="447"/>
        <end position="466"/>
    </location>
</feature>
<evidence type="ECO:0000256" key="4">
    <source>
        <dbReference type="ARBA" id="ARBA00022989"/>
    </source>
</evidence>
<feature type="transmembrane region" description="Helical" evidence="6">
    <location>
        <begin position="166"/>
        <end position="185"/>
    </location>
</feature>
<dbReference type="InterPro" id="IPR020846">
    <property type="entry name" value="MFS_dom"/>
</dbReference>
<dbReference type="InterPro" id="IPR044770">
    <property type="entry name" value="MFS_spinster-like"/>
</dbReference>
<comment type="caution">
    <text evidence="8">The sequence shown here is derived from an EMBL/GenBank/DDBJ whole genome shotgun (WGS) entry which is preliminary data.</text>
</comment>
<sequence>MSNPNAAVAAREAKPVEKTPSYAWPCLITSVLAGIALVFAWQWLPGITFPVFKNWLAENNALFANPANFELMSNVMGLVPIGALIMALPASYLVRKIGPKAATVAGLALGAVGTAVSAVFVGDNFYAFLVGRFILGVALATTIVAGPTCVSVWFPDATRGRAMAIWSIWAPVGIFVINFIGNNVFEMAGSDMVAFQWIWVAVIVVFAVIFAIVFREPRENERSQVSPERKSFKEVLPFFKSRQLWCLILMFAIYNYVNYGFSQYLKTWMQTPELLGGLGWDAAAAGLWGGLICACGALAPIGGLILDKTPRDKKYLCVVVGILFLALASATFSQVTFFLPYVVFFCAGNMLLNACCRPLVPTLVFKGGATAVAFGLSFLTLGQYAGQMFTSYVMHPFSDTLTAASNVAIEAKQAVLASGGTPADFGPAIAQAAQEAAAAGIHVDPMLAVYALVPVSIVGILLAFGVKPSKKQAASAPAGKPADEAAAQH</sequence>
<dbReference type="PANTHER" id="PTHR23505:SF79">
    <property type="entry name" value="PROTEIN SPINSTER"/>
    <property type="match status" value="1"/>
</dbReference>
<keyword evidence="2" id="KW-0813">Transport</keyword>
<comment type="subcellular location">
    <subcellularLocation>
        <location evidence="1">Cell membrane</location>
        <topology evidence="1">Multi-pass membrane protein</topology>
    </subcellularLocation>
</comment>
<feature type="transmembrane region" description="Helical" evidence="6">
    <location>
        <begin position="197"/>
        <end position="214"/>
    </location>
</feature>
<gene>
    <name evidence="8" type="ORF">DMP12_13205</name>
</gene>
<organism evidence="8 9">
    <name type="scientific">Gordonibacter urolithinfaciens</name>
    <dbReference type="NCBI Taxonomy" id="1335613"/>
    <lineage>
        <taxon>Bacteria</taxon>
        <taxon>Bacillati</taxon>
        <taxon>Actinomycetota</taxon>
        <taxon>Coriobacteriia</taxon>
        <taxon>Eggerthellales</taxon>
        <taxon>Eggerthellaceae</taxon>
        <taxon>Gordonibacter</taxon>
    </lineage>
</organism>